<accession>A0A015Y2U5</accession>
<comment type="caution">
    <text evidence="2">The sequence shown here is derived from an EMBL/GenBank/DDBJ whole genome shotgun (WGS) entry which is preliminary data.</text>
</comment>
<dbReference type="EMBL" id="JGDJ01000293">
    <property type="protein sequence ID" value="EXZ26191.1"/>
    <property type="molecule type" value="Genomic_DNA"/>
</dbReference>
<evidence type="ECO:0000313" key="1">
    <source>
        <dbReference type="EMBL" id="EXZ26191.1"/>
    </source>
</evidence>
<protein>
    <submittedName>
        <fullName evidence="2">Uncharacterized protein</fullName>
    </submittedName>
</protein>
<sequence length="38" mass="4290">MLWTESVLSIAKNLTLNEYLTGASLFRAIDKFCNVVEV</sequence>
<evidence type="ECO:0000313" key="4">
    <source>
        <dbReference type="Proteomes" id="UP000022082"/>
    </source>
</evidence>
<gene>
    <name evidence="3" type="ORF">M136_4326</name>
    <name evidence="2" type="ORF">M136_4622</name>
    <name evidence="1" type="ORF">M136_4625</name>
</gene>
<dbReference type="AlphaFoldDB" id="A0A015Y2U5"/>
<evidence type="ECO:0000313" key="3">
    <source>
        <dbReference type="EMBL" id="EXZ26551.1"/>
    </source>
</evidence>
<dbReference type="Proteomes" id="UP000022082">
    <property type="component" value="Unassembled WGS sequence"/>
</dbReference>
<dbReference type="PATRIC" id="fig|1339327.3.peg.4821"/>
<proteinExistence type="predicted"/>
<evidence type="ECO:0000313" key="2">
    <source>
        <dbReference type="EMBL" id="EXZ26257.1"/>
    </source>
</evidence>
<dbReference type="EMBL" id="JGDJ01000283">
    <property type="protein sequence ID" value="EXZ26551.1"/>
    <property type="molecule type" value="Genomic_DNA"/>
</dbReference>
<reference evidence="2 4" key="1">
    <citation type="submission" date="2014-02" db="EMBL/GenBank/DDBJ databases">
        <authorList>
            <person name="Sears C."/>
            <person name="Carroll K."/>
            <person name="Sack B.R."/>
            <person name="Qadri F."/>
            <person name="Myers L.L."/>
            <person name="Chung G.-T."/>
            <person name="Escheverria P."/>
            <person name="Fraser C.M."/>
            <person name="Sadzewicz L."/>
            <person name="Shefchek K.A."/>
            <person name="Tallon L."/>
            <person name="Das S.P."/>
            <person name="Daugherty S."/>
            <person name="Mongodin E.F."/>
        </authorList>
    </citation>
    <scope>NUCLEOTIDE SEQUENCE [LARGE SCALE GENOMIC DNA]</scope>
    <source>
        <strain evidence="2 4">S36L11</strain>
    </source>
</reference>
<name>A0A015Y2U5_BACFG</name>
<dbReference type="EMBL" id="JGDJ01000292">
    <property type="protein sequence ID" value="EXZ26257.1"/>
    <property type="molecule type" value="Genomic_DNA"/>
</dbReference>
<organism evidence="2 4">
    <name type="scientific">Bacteroides fragilis str. S36L11</name>
    <dbReference type="NCBI Taxonomy" id="1339327"/>
    <lineage>
        <taxon>Bacteria</taxon>
        <taxon>Pseudomonadati</taxon>
        <taxon>Bacteroidota</taxon>
        <taxon>Bacteroidia</taxon>
        <taxon>Bacteroidales</taxon>
        <taxon>Bacteroidaceae</taxon>
        <taxon>Bacteroides</taxon>
    </lineage>
</organism>